<proteinExistence type="predicted"/>
<dbReference type="EMBL" id="LAZR01001261">
    <property type="protein sequence ID" value="KKN47682.1"/>
    <property type="molecule type" value="Genomic_DNA"/>
</dbReference>
<comment type="caution">
    <text evidence="1">The sequence shown here is derived from an EMBL/GenBank/DDBJ whole genome shotgun (WGS) entry which is preliminary data.</text>
</comment>
<sequence>MAVVRCDHCERAIDLDTDSEVVEWEGCWYHWQCAVDLGNEIFEEVTDEILSSS</sequence>
<accession>A0A0F9RDR0</accession>
<protein>
    <submittedName>
        <fullName evidence="1">Uncharacterized protein</fullName>
    </submittedName>
</protein>
<organism evidence="1">
    <name type="scientific">marine sediment metagenome</name>
    <dbReference type="NCBI Taxonomy" id="412755"/>
    <lineage>
        <taxon>unclassified sequences</taxon>
        <taxon>metagenomes</taxon>
        <taxon>ecological metagenomes</taxon>
    </lineage>
</organism>
<name>A0A0F9RDR0_9ZZZZ</name>
<reference evidence="1" key="1">
    <citation type="journal article" date="2015" name="Nature">
        <title>Complex archaea that bridge the gap between prokaryotes and eukaryotes.</title>
        <authorList>
            <person name="Spang A."/>
            <person name="Saw J.H."/>
            <person name="Jorgensen S.L."/>
            <person name="Zaremba-Niedzwiedzka K."/>
            <person name="Martijn J."/>
            <person name="Lind A.E."/>
            <person name="van Eijk R."/>
            <person name="Schleper C."/>
            <person name="Guy L."/>
            <person name="Ettema T.J."/>
        </authorList>
    </citation>
    <scope>NUCLEOTIDE SEQUENCE</scope>
</reference>
<gene>
    <name evidence="1" type="ORF">LCGC14_0660050</name>
</gene>
<evidence type="ECO:0000313" key="1">
    <source>
        <dbReference type="EMBL" id="KKN47682.1"/>
    </source>
</evidence>
<dbReference type="AlphaFoldDB" id="A0A0F9RDR0"/>